<evidence type="ECO:0000259" key="2">
    <source>
        <dbReference type="Pfam" id="PF00582"/>
    </source>
</evidence>
<keyword evidence="3" id="KW-0614">Plasmid</keyword>
<accession>F8DEA9</accession>
<dbReference type="EMBL" id="CP002841">
    <property type="protein sequence ID" value="AEH39391.1"/>
    <property type="molecule type" value="Genomic_DNA"/>
</dbReference>
<evidence type="ECO:0000256" key="1">
    <source>
        <dbReference type="ARBA" id="ARBA00008791"/>
    </source>
</evidence>
<dbReference type="SUPFAM" id="SSF52402">
    <property type="entry name" value="Adenine nucleotide alpha hydrolases-like"/>
    <property type="match status" value="1"/>
</dbReference>
<proteinExistence type="inferred from homology"/>
<sequence length="149" mass="16432">MSERILVPVDGSPLSKRALEVACDEYGTAEITALHVIDPTEPGYSIFGAEYDPTTAPRYGSEAWYERAEELADELFEELHTVADEYGVSLRTETVVGRPDREIISYATDADVDQIILGSHGRSEESRLLLGSVTEAVAFRSPVRVSLIR</sequence>
<dbReference type="Pfam" id="PF00582">
    <property type="entry name" value="Usp"/>
    <property type="match status" value="1"/>
</dbReference>
<dbReference type="Gene3D" id="3.40.50.620">
    <property type="entry name" value="HUPs"/>
    <property type="match status" value="1"/>
</dbReference>
<dbReference type="KEGG" id="hxa:Halxa_0148"/>
<dbReference type="HOGENOM" id="CLU_049301_11_4_2"/>
<dbReference type="InterPro" id="IPR006016">
    <property type="entry name" value="UspA"/>
</dbReference>
<evidence type="ECO:0000313" key="4">
    <source>
        <dbReference type="Proteomes" id="UP000006794"/>
    </source>
</evidence>
<evidence type="ECO:0000313" key="3">
    <source>
        <dbReference type="EMBL" id="AEH39391.1"/>
    </source>
</evidence>
<keyword evidence="4" id="KW-1185">Reference proteome</keyword>
<feature type="domain" description="UspA" evidence="2">
    <location>
        <begin position="1"/>
        <end position="149"/>
    </location>
</feature>
<geneLocation type="plasmid" evidence="3 4">
    <name>pHALXA02</name>
</geneLocation>
<reference evidence="4" key="1">
    <citation type="journal article" date="2012" name="Stand. Genomic Sci.">
        <title>Complete genome sequence of Halopiger xanaduensis type strain (SH-6(T)).</title>
        <authorList>
            <person name="Anderson I."/>
            <person name="Tindall B.J."/>
            <person name="Rohde M."/>
            <person name="Lucas S."/>
            <person name="Han J."/>
            <person name="Lapidus A."/>
            <person name="Cheng J.F."/>
            <person name="Goodwin L."/>
            <person name="Pitluck S."/>
            <person name="Peters L."/>
            <person name="Pati A."/>
            <person name="Mikhailova N."/>
            <person name="Pagani I."/>
            <person name="Teshima H."/>
            <person name="Han C."/>
            <person name="Tapia R."/>
            <person name="Land M."/>
            <person name="Woyke T."/>
            <person name="Klenk H.P."/>
            <person name="Kyrpides N."/>
            <person name="Ivanova N."/>
        </authorList>
    </citation>
    <scope>NUCLEOTIDE SEQUENCE [LARGE SCALE GENOMIC DNA]</scope>
    <source>
        <strain evidence="4">DSM 18323 / JCM 14033 / SH-6</strain>
        <plasmid evidence="4">Plasmid pHALXA02</plasmid>
    </source>
</reference>
<name>F8DEA9_HALXS</name>
<dbReference type="PANTHER" id="PTHR46268:SF24">
    <property type="entry name" value="UNIVERSAL STRESS PROTEIN"/>
    <property type="match status" value="1"/>
</dbReference>
<dbReference type="RefSeq" id="WP_013881932.1">
    <property type="nucleotide sequence ID" value="NC_015667.1"/>
</dbReference>
<dbReference type="OrthoDB" id="105697at2157"/>
<dbReference type="GeneID" id="10799481"/>
<gene>
    <name evidence="3" type="ordered locus">Halxa_0148</name>
</gene>
<dbReference type="AlphaFoldDB" id="F8DEA9"/>
<dbReference type="PRINTS" id="PR01438">
    <property type="entry name" value="UNVRSLSTRESS"/>
</dbReference>
<dbReference type="InterPro" id="IPR006015">
    <property type="entry name" value="Universal_stress_UspA"/>
</dbReference>
<dbReference type="InterPro" id="IPR014729">
    <property type="entry name" value="Rossmann-like_a/b/a_fold"/>
</dbReference>
<comment type="similarity">
    <text evidence="1">Belongs to the universal stress protein A family.</text>
</comment>
<dbReference type="Proteomes" id="UP000006794">
    <property type="component" value="Plasmid pHALXA02"/>
</dbReference>
<dbReference type="CDD" id="cd00293">
    <property type="entry name" value="USP-like"/>
    <property type="match status" value="1"/>
</dbReference>
<organism evidence="3 4">
    <name type="scientific">Halopiger xanaduensis (strain DSM 18323 / JCM 14033 / SH-6)</name>
    <dbReference type="NCBI Taxonomy" id="797210"/>
    <lineage>
        <taxon>Archaea</taxon>
        <taxon>Methanobacteriati</taxon>
        <taxon>Methanobacteriota</taxon>
        <taxon>Stenosarchaea group</taxon>
        <taxon>Halobacteria</taxon>
        <taxon>Halobacteriales</taxon>
        <taxon>Natrialbaceae</taxon>
        <taxon>Halopiger</taxon>
    </lineage>
</organism>
<dbReference type="PANTHER" id="PTHR46268">
    <property type="entry name" value="STRESS RESPONSE PROTEIN NHAX"/>
    <property type="match status" value="1"/>
</dbReference>
<protein>
    <submittedName>
        <fullName evidence="3">UspA domain-containing protein</fullName>
    </submittedName>
</protein>
<dbReference type="eggNOG" id="arCOG02053">
    <property type="taxonomic scope" value="Archaea"/>
</dbReference>